<evidence type="ECO:0000256" key="6">
    <source>
        <dbReference type="ARBA" id="ARBA00056563"/>
    </source>
</evidence>
<evidence type="ECO:0000256" key="1">
    <source>
        <dbReference type="ARBA" id="ARBA00004191"/>
    </source>
</evidence>
<organism evidence="9 10">
    <name type="scientific">Aspergillus oryzae (strain ATCC 42149 / RIB 40)</name>
    <name type="common">Yellow koji mold</name>
    <dbReference type="NCBI Taxonomy" id="510516"/>
    <lineage>
        <taxon>Eukaryota</taxon>
        <taxon>Fungi</taxon>
        <taxon>Dikarya</taxon>
        <taxon>Ascomycota</taxon>
        <taxon>Pezizomycotina</taxon>
        <taxon>Eurotiomycetes</taxon>
        <taxon>Eurotiomycetidae</taxon>
        <taxon>Eurotiales</taxon>
        <taxon>Aspergillaceae</taxon>
        <taxon>Aspergillus</taxon>
        <taxon>Aspergillus subgen. Circumdati</taxon>
    </lineage>
</organism>
<evidence type="ECO:0000256" key="7">
    <source>
        <dbReference type="ARBA" id="ARBA00060953"/>
    </source>
</evidence>
<dbReference type="GeneID" id="5993311"/>
<evidence type="ECO:0000313" key="10">
    <source>
        <dbReference type="Proteomes" id="UP000006564"/>
    </source>
</evidence>
<dbReference type="SMR" id="Q2UGK8"/>
<sequence length="227" mass="23792">MEKGGSVFSSRVWGIKRGSNSRFFFGSREARIILSNTQSARRNLTCIQFDLNTMLAKHVLAVLLSVGASAIPFDKRDASAVLADFNTLSTDLSALGSAISSFDGTLNGALGVQQKEGQVETALKQTVSDVKASTAFSAADSTSVTNAVTGLEPSIVNVLNDLVSKKSGFDSVGVTSIVVSDLNSLHDLTGQLSTELQSKVTSGDASTISDEAARLDAEYKKAIAAYS</sequence>
<keyword evidence="5" id="KW-0446">Lipid-binding</keyword>
<keyword evidence="2" id="KW-0134">Cell wall</keyword>
<comment type="function">
    <text evidence="6">Constitutive protein of the cell wall. Antigen target of host humoral immune response.</text>
</comment>
<keyword evidence="4" id="KW-0732">Signal</keyword>
<dbReference type="RefSeq" id="XP_001821309.3">
    <property type="nucleotide sequence ID" value="XM_001821257.3"/>
</dbReference>
<dbReference type="AlphaFoldDB" id="Q2UGK8"/>
<accession>Q2UGK8</accession>
<proteinExistence type="inferred from homology"/>
<dbReference type="OMA" id="MICNSFL"/>
<dbReference type="VEuPathDB" id="FungiDB:AO090023000804"/>
<name>Q2UGK8_ASPOR</name>
<evidence type="ECO:0000313" key="9">
    <source>
        <dbReference type="EMBL" id="BAE59307.1"/>
    </source>
</evidence>
<dbReference type="EMBL" id="BA000051">
    <property type="protein sequence ID" value="BAE59307.1"/>
    <property type="molecule type" value="Genomic_DNA"/>
</dbReference>
<evidence type="ECO:0000256" key="8">
    <source>
        <dbReference type="ARBA" id="ARBA00071527"/>
    </source>
</evidence>
<evidence type="ECO:0000256" key="4">
    <source>
        <dbReference type="ARBA" id="ARBA00022729"/>
    </source>
</evidence>
<evidence type="ECO:0000256" key="3">
    <source>
        <dbReference type="ARBA" id="ARBA00022525"/>
    </source>
</evidence>
<evidence type="ECO:0000256" key="2">
    <source>
        <dbReference type="ARBA" id="ARBA00022512"/>
    </source>
</evidence>
<comment type="subcellular location">
    <subcellularLocation>
        <location evidence="1">Secreted</location>
        <location evidence="1">Cell wall</location>
    </subcellularLocation>
</comment>
<reference evidence="9 10" key="1">
    <citation type="journal article" date="2005" name="Nature">
        <title>Genome sequencing and analysis of Aspergillus oryzae.</title>
        <authorList>
            <person name="Machida M."/>
            <person name="Asai K."/>
            <person name="Sano M."/>
            <person name="Tanaka T."/>
            <person name="Kumagai T."/>
            <person name="Terai G."/>
            <person name="Kusumoto K."/>
            <person name="Arima T."/>
            <person name="Akita O."/>
            <person name="Kashiwagi Y."/>
            <person name="Abe K."/>
            <person name="Gomi K."/>
            <person name="Horiuchi H."/>
            <person name="Kitamoto K."/>
            <person name="Kobayashi T."/>
            <person name="Takeuchi M."/>
            <person name="Denning D.W."/>
            <person name="Galagan J.E."/>
            <person name="Nierman W.C."/>
            <person name="Yu J."/>
            <person name="Archer D.B."/>
            <person name="Bennett J.W."/>
            <person name="Bhatnagar D."/>
            <person name="Cleveland T.E."/>
            <person name="Fedorova N.D."/>
            <person name="Gotoh O."/>
            <person name="Horikawa H."/>
            <person name="Hosoyama A."/>
            <person name="Ichinomiya M."/>
            <person name="Igarashi R."/>
            <person name="Iwashita K."/>
            <person name="Juvvadi P.R."/>
            <person name="Kato M."/>
            <person name="Kato Y."/>
            <person name="Kin T."/>
            <person name="Kokubun A."/>
            <person name="Maeda H."/>
            <person name="Maeyama N."/>
            <person name="Maruyama J."/>
            <person name="Nagasaki H."/>
            <person name="Nakajima T."/>
            <person name="Oda K."/>
            <person name="Okada K."/>
            <person name="Paulsen I."/>
            <person name="Sakamoto K."/>
            <person name="Sawano T."/>
            <person name="Takahashi M."/>
            <person name="Takase K."/>
            <person name="Terabayashi Y."/>
            <person name="Wortman J."/>
            <person name="Yamada O."/>
            <person name="Yamagata Y."/>
            <person name="Anazawa H."/>
            <person name="Hata Y."/>
            <person name="Koide Y."/>
            <person name="Komori T."/>
            <person name="Koyama Y."/>
            <person name="Minetoki T."/>
            <person name="Suharnan S."/>
            <person name="Tanaka A."/>
            <person name="Isono K."/>
            <person name="Kuhara S."/>
            <person name="Ogasawara N."/>
            <person name="Kikuchi H."/>
        </authorList>
    </citation>
    <scope>NUCLEOTIDE SEQUENCE [LARGE SCALE GENOMIC DNA]</scope>
    <source>
        <strain evidence="10">ATCC 42149 / RIB 40</strain>
    </source>
</reference>
<dbReference type="HOGENOM" id="CLU_099165_1_0_1"/>
<comment type="similarity">
    <text evidence="7">Belongs to the cell wall mannoprotein 1 family.</text>
</comment>
<dbReference type="Pfam" id="PF12296">
    <property type="entry name" value="HsbA"/>
    <property type="match status" value="1"/>
</dbReference>
<dbReference type="FunFam" id="1.20.1280.140:FF:000001">
    <property type="entry name" value="Cell wall serine-threonine-rich galactomannoprotein Mp1"/>
    <property type="match status" value="1"/>
</dbReference>
<evidence type="ECO:0000256" key="5">
    <source>
        <dbReference type="ARBA" id="ARBA00023121"/>
    </source>
</evidence>
<dbReference type="Proteomes" id="UP000006564">
    <property type="component" value="Chromosome 3"/>
</dbReference>
<keyword evidence="3" id="KW-0964">Secreted</keyword>
<dbReference type="PANTHER" id="PTHR38123:SF1">
    <property type="entry name" value="HYDROPHOBIC SURFACE BINDING PROTEIN"/>
    <property type="match status" value="1"/>
</dbReference>
<dbReference type="GO" id="GO:0009277">
    <property type="term" value="C:fungal-type cell wall"/>
    <property type="evidence" value="ECO:0007669"/>
    <property type="project" value="UniProtKB-ARBA"/>
</dbReference>
<protein>
    <recommendedName>
        <fullName evidence="8">Cell wall mannoprotein 1</fullName>
    </recommendedName>
</protein>
<dbReference type="PANTHER" id="PTHR38123">
    <property type="entry name" value="CELL WALL SERINE-THREONINE-RICH GALACTOMANNOPROTEIN MP1 (AFU_ORTHOLOGUE AFUA_4G03240)"/>
    <property type="match status" value="1"/>
</dbReference>
<dbReference type="InterPro" id="IPR021054">
    <property type="entry name" value="Cell_wall_mannoprotein_1"/>
</dbReference>
<dbReference type="GO" id="GO:0008289">
    <property type="term" value="F:lipid binding"/>
    <property type="evidence" value="ECO:0007669"/>
    <property type="project" value="UniProtKB-KW"/>
</dbReference>
<gene>
    <name evidence="9" type="ORF">AO090023000804</name>
</gene>
<dbReference type="Gene3D" id="1.20.1280.140">
    <property type="match status" value="1"/>
</dbReference>
<keyword evidence="10" id="KW-1185">Reference proteome</keyword>
<dbReference type="KEGG" id="aor:AO090023000804"/>
<dbReference type="GO" id="GO:0005576">
    <property type="term" value="C:extracellular region"/>
    <property type="evidence" value="ECO:0000314"/>
    <property type="project" value="AspGD"/>
</dbReference>
<dbReference type="EMBL" id="AP007157">
    <property type="protein sequence ID" value="BAE59307.1"/>
    <property type="molecule type" value="Genomic_DNA"/>
</dbReference>